<comment type="caution">
    <text evidence="1">The sequence shown here is derived from an EMBL/GenBank/DDBJ whole genome shotgun (WGS) entry which is preliminary data.</text>
</comment>
<keyword evidence="2" id="KW-1185">Reference proteome</keyword>
<dbReference type="RefSeq" id="WP_378529264.1">
    <property type="nucleotide sequence ID" value="NZ_JBHSBH010000002.1"/>
</dbReference>
<protein>
    <recommendedName>
        <fullName evidence="3">Pyridine nucleotide-disulfide oxidoreductase</fullName>
    </recommendedName>
</protein>
<evidence type="ECO:0000313" key="1">
    <source>
        <dbReference type="EMBL" id="MFC3994388.1"/>
    </source>
</evidence>
<evidence type="ECO:0008006" key="3">
    <source>
        <dbReference type="Google" id="ProtNLM"/>
    </source>
</evidence>
<name>A0ABV8FGA1_9ACTN</name>
<sequence length="85" mass="9017">MEIVRPEHVARLFRDADGDNDAVLILVDGRAEVVAEAALDDPRYAGAVRLVGLRDLGSDHGGTPSDDAIAAMAERLNEAAEHLSP</sequence>
<dbReference type="EMBL" id="JBHSBH010000002">
    <property type="protein sequence ID" value="MFC3994388.1"/>
    <property type="molecule type" value="Genomic_DNA"/>
</dbReference>
<evidence type="ECO:0000313" key="2">
    <source>
        <dbReference type="Proteomes" id="UP001595847"/>
    </source>
</evidence>
<proteinExistence type="predicted"/>
<organism evidence="1 2">
    <name type="scientific">Nocardiopsis sediminis</name>
    <dbReference type="NCBI Taxonomy" id="1778267"/>
    <lineage>
        <taxon>Bacteria</taxon>
        <taxon>Bacillati</taxon>
        <taxon>Actinomycetota</taxon>
        <taxon>Actinomycetes</taxon>
        <taxon>Streptosporangiales</taxon>
        <taxon>Nocardiopsidaceae</taxon>
        <taxon>Nocardiopsis</taxon>
    </lineage>
</organism>
<reference evidence="2" key="1">
    <citation type="journal article" date="2019" name="Int. J. Syst. Evol. Microbiol.">
        <title>The Global Catalogue of Microorganisms (GCM) 10K type strain sequencing project: providing services to taxonomists for standard genome sequencing and annotation.</title>
        <authorList>
            <consortium name="The Broad Institute Genomics Platform"/>
            <consortium name="The Broad Institute Genome Sequencing Center for Infectious Disease"/>
            <person name="Wu L."/>
            <person name="Ma J."/>
        </authorList>
    </citation>
    <scope>NUCLEOTIDE SEQUENCE [LARGE SCALE GENOMIC DNA]</scope>
    <source>
        <strain evidence="2">TBRC 1826</strain>
    </source>
</reference>
<gene>
    <name evidence="1" type="ORF">ACFOVU_00560</name>
</gene>
<dbReference type="Proteomes" id="UP001595847">
    <property type="component" value="Unassembled WGS sequence"/>
</dbReference>
<accession>A0ABV8FGA1</accession>